<organism evidence="2">
    <name type="scientific">Mytilinidion resinicola</name>
    <dbReference type="NCBI Taxonomy" id="574789"/>
    <lineage>
        <taxon>Eukaryota</taxon>
        <taxon>Fungi</taxon>
        <taxon>Dikarya</taxon>
        <taxon>Ascomycota</taxon>
        <taxon>Pezizomycotina</taxon>
        <taxon>Dothideomycetes</taxon>
        <taxon>Pleosporomycetidae</taxon>
        <taxon>Mytilinidiales</taxon>
        <taxon>Mytilinidiaceae</taxon>
        <taxon>Mytilinidion</taxon>
    </lineage>
</organism>
<keyword evidence="3" id="KW-1185">Reference proteome</keyword>
<dbReference type="EMBL" id="MU003694">
    <property type="protein sequence ID" value="KAF2815181.1"/>
    <property type="molecule type" value="Genomic_DNA"/>
</dbReference>
<dbReference type="Proteomes" id="UP000504636">
    <property type="component" value="Unplaced"/>
</dbReference>
<evidence type="ECO:0000313" key="3">
    <source>
        <dbReference type="Proteomes" id="UP000504636"/>
    </source>
</evidence>
<dbReference type="InterPro" id="IPR010730">
    <property type="entry name" value="HET"/>
</dbReference>
<evidence type="ECO:0000313" key="2">
    <source>
        <dbReference type="EMBL" id="KAF2815181.1"/>
    </source>
</evidence>
<dbReference type="PANTHER" id="PTHR24148:SF79">
    <property type="entry name" value="HETEROKARYON INCOMPATIBILITY DOMAIN-CONTAINING PROTEIN"/>
    <property type="match status" value="1"/>
</dbReference>
<sequence>MRSQQPYHYSRLEGADAIRLVVIQPSTDLAAPVQCSLLHASLVECEDDIVDHYVALSYVWGDQNNRRAIEVDRRTLNITASLDEALRHLRDHRNTL</sequence>
<protein>
    <recommendedName>
        <fullName evidence="1">Heterokaryon incompatibility domain-containing protein</fullName>
    </recommendedName>
</protein>
<reference evidence="4" key="3">
    <citation type="submission" date="2025-04" db="UniProtKB">
        <authorList>
            <consortium name="RefSeq"/>
        </authorList>
    </citation>
    <scope>IDENTIFICATION</scope>
    <source>
        <strain evidence="4">CBS 304.34</strain>
    </source>
</reference>
<gene>
    <name evidence="2 4" type="ORF">BDZ99DRAFT_459116</name>
</gene>
<dbReference type="PANTHER" id="PTHR24148">
    <property type="entry name" value="ANKYRIN REPEAT DOMAIN-CONTAINING PROTEIN 39 HOMOLOG-RELATED"/>
    <property type="match status" value="1"/>
</dbReference>
<evidence type="ECO:0000313" key="4">
    <source>
        <dbReference type="RefSeq" id="XP_033582145.1"/>
    </source>
</evidence>
<proteinExistence type="predicted"/>
<feature type="domain" description="Heterokaryon incompatibility" evidence="1">
    <location>
        <begin position="53"/>
        <end position="92"/>
    </location>
</feature>
<dbReference type="AlphaFoldDB" id="A0A6A6Z248"/>
<accession>A0A6A6Z248</accession>
<evidence type="ECO:0000259" key="1">
    <source>
        <dbReference type="Pfam" id="PF06985"/>
    </source>
</evidence>
<dbReference type="InterPro" id="IPR052895">
    <property type="entry name" value="HetReg/Transcr_Mod"/>
</dbReference>
<dbReference type="Pfam" id="PF06985">
    <property type="entry name" value="HET"/>
    <property type="match status" value="1"/>
</dbReference>
<reference evidence="2 4" key="1">
    <citation type="journal article" date="2020" name="Stud. Mycol.">
        <title>101 Dothideomycetes genomes: a test case for predicting lifestyles and emergence of pathogens.</title>
        <authorList>
            <person name="Haridas S."/>
            <person name="Albert R."/>
            <person name="Binder M."/>
            <person name="Bloem J."/>
            <person name="Labutti K."/>
            <person name="Salamov A."/>
            <person name="Andreopoulos B."/>
            <person name="Baker S."/>
            <person name="Barry K."/>
            <person name="Bills G."/>
            <person name="Bluhm B."/>
            <person name="Cannon C."/>
            <person name="Castanera R."/>
            <person name="Culley D."/>
            <person name="Daum C."/>
            <person name="Ezra D."/>
            <person name="Gonzalez J."/>
            <person name="Henrissat B."/>
            <person name="Kuo A."/>
            <person name="Liang C."/>
            <person name="Lipzen A."/>
            <person name="Lutzoni F."/>
            <person name="Magnuson J."/>
            <person name="Mondo S."/>
            <person name="Nolan M."/>
            <person name="Ohm R."/>
            <person name="Pangilinan J."/>
            <person name="Park H.-J."/>
            <person name="Ramirez L."/>
            <person name="Alfaro M."/>
            <person name="Sun H."/>
            <person name="Tritt A."/>
            <person name="Yoshinaga Y."/>
            <person name="Zwiers L.-H."/>
            <person name="Turgeon B."/>
            <person name="Goodwin S."/>
            <person name="Spatafora J."/>
            <person name="Crous P."/>
            <person name="Grigoriev I."/>
        </authorList>
    </citation>
    <scope>NUCLEOTIDE SEQUENCE</scope>
    <source>
        <strain evidence="2 4">CBS 304.34</strain>
    </source>
</reference>
<name>A0A6A6Z248_9PEZI</name>
<dbReference type="GeneID" id="54459977"/>
<dbReference type="RefSeq" id="XP_033582145.1">
    <property type="nucleotide sequence ID" value="XM_033719084.1"/>
</dbReference>
<reference evidence="4" key="2">
    <citation type="submission" date="2020-04" db="EMBL/GenBank/DDBJ databases">
        <authorList>
            <consortium name="NCBI Genome Project"/>
        </authorList>
    </citation>
    <scope>NUCLEOTIDE SEQUENCE</scope>
    <source>
        <strain evidence="4">CBS 304.34</strain>
    </source>
</reference>